<evidence type="ECO:0008006" key="3">
    <source>
        <dbReference type="Google" id="ProtNLM"/>
    </source>
</evidence>
<organism evidence="1 2">
    <name type="scientific">Sphingobacterium psychroaquaticum</name>
    <dbReference type="NCBI Taxonomy" id="561061"/>
    <lineage>
        <taxon>Bacteria</taxon>
        <taxon>Pseudomonadati</taxon>
        <taxon>Bacteroidota</taxon>
        <taxon>Sphingobacteriia</taxon>
        <taxon>Sphingobacteriales</taxon>
        <taxon>Sphingobacteriaceae</taxon>
        <taxon>Sphingobacterium</taxon>
    </lineage>
</organism>
<dbReference type="AlphaFoldDB" id="A0A1X7LEF8"/>
<dbReference type="RefSeq" id="WP_085474578.1">
    <property type="nucleotide sequence ID" value="NZ_FXAU01000012.1"/>
</dbReference>
<dbReference type="OrthoDB" id="1360086at2"/>
<sequence>MKTRIVIATISIASLISSCHSDKNDHTVSYHAIYKRDTARLTLTRYKDTFYGKLNIHRAGNIIDSGEVQGKITKDTLTGDYYYRPHGTFRKKRRPLALLASGDSLIQGNGTEMEYMGIPYYAEGSIDFDSATFIYLKSKLR</sequence>
<evidence type="ECO:0000313" key="2">
    <source>
        <dbReference type="Proteomes" id="UP000192980"/>
    </source>
</evidence>
<dbReference type="PROSITE" id="PS51257">
    <property type="entry name" value="PROKAR_LIPOPROTEIN"/>
    <property type="match status" value="1"/>
</dbReference>
<proteinExistence type="predicted"/>
<reference evidence="1 2" key="1">
    <citation type="submission" date="2017-04" db="EMBL/GenBank/DDBJ databases">
        <authorList>
            <person name="Afonso C.L."/>
            <person name="Miller P.J."/>
            <person name="Scott M.A."/>
            <person name="Spackman E."/>
            <person name="Goraichik I."/>
            <person name="Dimitrov K.M."/>
            <person name="Suarez D.L."/>
            <person name="Swayne D.E."/>
        </authorList>
    </citation>
    <scope>NUCLEOTIDE SEQUENCE [LARGE SCALE GENOMIC DNA]</scope>
    <source>
        <strain evidence="1 2">DSM 22418</strain>
    </source>
</reference>
<gene>
    <name evidence="1" type="ORF">SAMN05660862_0043</name>
</gene>
<evidence type="ECO:0000313" key="1">
    <source>
        <dbReference type="EMBL" id="SMG52080.1"/>
    </source>
</evidence>
<dbReference type="Proteomes" id="UP000192980">
    <property type="component" value="Unassembled WGS sequence"/>
</dbReference>
<keyword evidence="2" id="KW-1185">Reference proteome</keyword>
<accession>A0A1X7LEF8</accession>
<dbReference type="EMBL" id="FXAU01000012">
    <property type="protein sequence ID" value="SMG52080.1"/>
    <property type="molecule type" value="Genomic_DNA"/>
</dbReference>
<name>A0A1X7LEF8_9SPHI</name>
<protein>
    <recommendedName>
        <fullName evidence="3">Lipoprotein</fullName>
    </recommendedName>
</protein>